<dbReference type="Gene3D" id="2.40.420.20">
    <property type="match status" value="1"/>
</dbReference>
<dbReference type="FunFam" id="2.40.30.170:FF:000010">
    <property type="entry name" value="Efflux RND transporter periplasmic adaptor subunit"/>
    <property type="match status" value="1"/>
</dbReference>
<dbReference type="PANTHER" id="PTHR30097">
    <property type="entry name" value="CATION EFFLUX SYSTEM PROTEIN CUSB"/>
    <property type="match status" value="1"/>
</dbReference>
<evidence type="ECO:0000259" key="6">
    <source>
        <dbReference type="Pfam" id="PF25975"/>
    </source>
</evidence>
<name>A0A9Q6EL52_NOSLI</name>
<dbReference type="GO" id="GO:0030313">
    <property type="term" value="C:cell envelope"/>
    <property type="evidence" value="ECO:0007669"/>
    <property type="project" value="TreeGrafter"/>
</dbReference>
<feature type="compositionally biased region" description="Basic and acidic residues" evidence="4">
    <location>
        <begin position="535"/>
        <end position="546"/>
    </location>
</feature>
<keyword evidence="2" id="KW-0813">Transport</keyword>
<evidence type="ECO:0000313" key="7">
    <source>
        <dbReference type="EMBL" id="PHK03115.1"/>
    </source>
</evidence>
<dbReference type="InterPro" id="IPR058792">
    <property type="entry name" value="Beta-barrel_RND_2"/>
</dbReference>
<protein>
    <submittedName>
        <fullName evidence="7">RND transporter</fullName>
    </submittedName>
</protein>
<keyword evidence="3" id="KW-0175">Coiled coil</keyword>
<dbReference type="Gene3D" id="2.40.30.170">
    <property type="match status" value="1"/>
</dbReference>
<dbReference type="PRINTS" id="PR01490">
    <property type="entry name" value="RTXTOXIND"/>
</dbReference>
<sequence>MSNSLRSQTPTAIRYVSGTFLSLLLLASPAVVLAHGGHGDEFQGGSEATSTNNSIQVDADTAKRLGIKVEPVQRQRLAIGIKTTGQIETLPSQKVEVTTPIAGAKVVELLVEPGASVKKGQPIAVVTSPDLVTLRVESQDKLAQGQADLQLAEADLRLAQQNYQKYQQIADSEIAQAQSQVDFAQEKYNKDKQLATEGALPRRNALESQTQLAQAKAELTKANSRRDVIGAENQLKRAQASVQLAKSNINRSNTSYQTRLAQLGNLPNAKGLVTVTAPISGKVADREVTIGQTFNDAGGKLMTIANDSRLFATANVYEKDLSKVRTGQRVTLKVASVPERTFSGRISRIGTVVEGETRVVPVQAEIENSSGQLKPGMFAELEVLTNQTSSAISAIPTSAVVDANGKKVVYVQNGNAYQTAEVTLGQTSGDMVEVKSGLFEGDMIVTQRAPQLYAQSLRGGTKPTGETKEAPAQATEVKTPSFPVPLWLLGAGGGTAIAAVGFMAGRRSKPQLVPVGAELAYDVPEDSINGSTNSDDNHRAPHEEPKVIIISKNTQQ</sequence>
<dbReference type="Gene3D" id="1.10.287.470">
    <property type="entry name" value="Helix hairpin bin"/>
    <property type="match status" value="1"/>
</dbReference>
<evidence type="ECO:0000256" key="4">
    <source>
        <dbReference type="SAM" id="MobiDB-lite"/>
    </source>
</evidence>
<reference evidence="7 8" key="1">
    <citation type="submission" date="2015-02" db="EMBL/GenBank/DDBJ databases">
        <title>Nostoc linckia genome annotation.</title>
        <authorList>
            <person name="Zhou Z."/>
        </authorList>
    </citation>
    <scope>NUCLEOTIDE SEQUENCE [LARGE SCALE GENOMIC DNA]</scope>
    <source>
        <strain evidence="8">z8</strain>
    </source>
</reference>
<feature type="region of interest" description="Disordered" evidence="4">
    <location>
        <begin position="457"/>
        <end position="477"/>
    </location>
</feature>
<evidence type="ECO:0000313" key="8">
    <source>
        <dbReference type="Proteomes" id="UP000222310"/>
    </source>
</evidence>
<comment type="caution">
    <text evidence="7">The sequence shown here is derived from an EMBL/GenBank/DDBJ whole genome shotgun (WGS) entry which is preliminary data.</text>
</comment>
<evidence type="ECO:0000256" key="3">
    <source>
        <dbReference type="SAM" id="Coils"/>
    </source>
</evidence>
<dbReference type="Pfam" id="PF25975">
    <property type="entry name" value="CzcB_C"/>
    <property type="match status" value="1"/>
</dbReference>
<feature type="domain" description="CusB-like beta-barrel" evidence="5">
    <location>
        <begin position="313"/>
        <end position="383"/>
    </location>
</feature>
<feature type="region of interest" description="Disordered" evidence="4">
    <location>
        <begin position="524"/>
        <end position="556"/>
    </location>
</feature>
<dbReference type="InterPro" id="IPR051909">
    <property type="entry name" value="MFP_Cation_Efflux"/>
</dbReference>
<evidence type="ECO:0000256" key="2">
    <source>
        <dbReference type="ARBA" id="ARBA00022448"/>
    </source>
</evidence>
<comment type="similarity">
    <text evidence="1">Belongs to the membrane fusion protein (MFP) (TC 8.A.1) family.</text>
</comment>
<dbReference type="Proteomes" id="UP000222310">
    <property type="component" value="Unassembled WGS sequence"/>
</dbReference>
<dbReference type="InterPro" id="IPR058649">
    <property type="entry name" value="CzcB_C"/>
</dbReference>
<dbReference type="NCBIfam" id="TIGR01730">
    <property type="entry name" value="RND_mfp"/>
    <property type="match status" value="1"/>
</dbReference>
<dbReference type="GO" id="GO:0060003">
    <property type="term" value="P:copper ion export"/>
    <property type="evidence" value="ECO:0007669"/>
    <property type="project" value="TreeGrafter"/>
</dbReference>
<dbReference type="Gene3D" id="2.40.50.100">
    <property type="match status" value="1"/>
</dbReference>
<proteinExistence type="inferred from homology"/>
<feature type="coiled-coil region" evidence="3">
    <location>
        <begin position="142"/>
        <end position="248"/>
    </location>
</feature>
<dbReference type="GO" id="GO:0015679">
    <property type="term" value="P:plasma membrane copper ion transport"/>
    <property type="evidence" value="ECO:0007669"/>
    <property type="project" value="TreeGrafter"/>
</dbReference>
<dbReference type="GO" id="GO:0016020">
    <property type="term" value="C:membrane"/>
    <property type="evidence" value="ECO:0007669"/>
    <property type="project" value="InterPro"/>
</dbReference>
<dbReference type="EMBL" id="LAHD01000042">
    <property type="protein sequence ID" value="PHK03115.1"/>
    <property type="molecule type" value="Genomic_DNA"/>
</dbReference>
<dbReference type="RefSeq" id="WP_099068979.1">
    <property type="nucleotide sequence ID" value="NZ_LAHD01000042.1"/>
</dbReference>
<dbReference type="AlphaFoldDB" id="A0A9Q6EL52"/>
<dbReference type="PANTHER" id="PTHR30097:SF4">
    <property type="entry name" value="SLR6042 PROTEIN"/>
    <property type="match status" value="1"/>
</dbReference>
<dbReference type="SUPFAM" id="SSF111369">
    <property type="entry name" value="HlyD-like secretion proteins"/>
    <property type="match status" value="1"/>
</dbReference>
<gene>
    <name evidence="7" type="ORF">VF08_16030</name>
</gene>
<dbReference type="InterPro" id="IPR006143">
    <property type="entry name" value="RND_pump_MFP"/>
</dbReference>
<evidence type="ECO:0000256" key="1">
    <source>
        <dbReference type="ARBA" id="ARBA00009477"/>
    </source>
</evidence>
<organism evidence="7 8">
    <name type="scientific">Nostoc linckia z8</name>
    <dbReference type="NCBI Taxonomy" id="1628746"/>
    <lineage>
        <taxon>Bacteria</taxon>
        <taxon>Bacillati</taxon>
        <taxon>Cyanobacteriota</taxon>
        <taxon>Cyanophyceae</taxon>
        <taxon>Nostocales</taxon>
        <taxon>Nostocaceae</taxon>
        <taxon>Nostoc</taxon>
    </lineage>
</organism>
<dbReference type="GO" id="GO:0022857">
    <property type="term" value="F:transmembrane transporter activity"/>
    <property type="evidence" value="ECO:0007669"/>
    <property type="project" value="InterPro"/>
</dbReference>
<dbReference type="GeneID" id="57092397"/>
<feature type="domain" description="CzcB-like C-terminal circularly permuted SH3-like" evidence="6">
    <location>
        <begin position="394"/>
        <end position="447"/>
    </location>
</feature>
<evidence type="ECO:0000259" key="5">
    <source>
        <dbReference type="Pfam" id="PF25954"/>
    </source>
</evidence>
<dbReference type="Pfam" id="PF25954">
    <property type="entry name" value="Beta-barrel_RND_2"/>
    <property type="match status" value="1"/>
</dbReference>
<accession>A0A9Q6EL52</accession>